<dbReference type="GO" id="GO:0032798">
    <property type="term" value="C:Swi5-Sfr1 complex"/>
    <property type="evidence" value="ECO:0007669"/>
    <property type="project" value="TreeGrafter"/>
</dbReference>
<dbReference type="GO" id="GO:0000709">
    <property type="term" value="P:meiotic joint molecule formation"/>
    <property type="evidence" value="ECO:0007669"/>
    <property type="project" value="TreeGrafter"/>
</dbReference>
<dbReference type="InterPro" id="IPR010760">
    <property type="entry name" value="DNA-repair_Swi5"/>
</dbReference>
<dbReference type="InParanoid" id="A0A165GT98"/>
<dbReference type="Proteomes" id="UP000076632">
    <property type="component" value="Unassembled WGS sequence"/>
</dbReference>
<feature type="compositionally biased region" description="Basic and acidic residues" evidence="4">
    <location>
        <begin position="177"/>
        <end position="207"/>
    </location>
</feature>
<comment type="similarity">
    <text evidence="1">Belongs to the SWI5/SAE3 family.</text>
</comment>
<dbReference type="GeneID" id="28901169"/>
<dbReference type="PANTHER" id="PTHR28529">
    <property type="entry name" value="DNA REPAIR PROTEIN SWI5 HOMOLOG"/>
    <property type="match status" value="1"/>
</dbReference>
<dbReference type="GO" id="GO:0010772">
    <property type="term" value="P:meiotic DNA recombinase assembly involved in reciprocal meiotic recombination"/>
    <property type="evidence" value="ECO:0007669"/>
    <property type="project" value="TreeGrafter"/>
</dbReference>
<dbReference type="GO" id="GO:0034974">
    <property type="term" value="C:Swi5-Swi2 complex"/>
    <property type="evidence" value="ECO:0007669"/>
    <property type="project" value="TreeGrafter"/>
</dbReference>
<dbReference type="PANTHER" id="PTHR28529:SF2">
    <property type="entry name" value="DNA REPAIR PROTEIN SWI5 HOMOLOG"/>
    <property type="match status" value="1"/>
</dbReference>
<accession>A0A165GT98</accession>
<evidence type="ECO:0000313" key="6">
    <source>
        <dbReference type="Proteomes" id="UP000076632"/>
    </source>
</evidence>
<gene>
    <name evidence="5" type="ORF">L228DRAFT_282674</name>
</gene>
<evidence type="ECO:0000256" key="3">
    <source>
        <dbReference type="ARBA" id="ARBA00023204"/>
    </source>
</evidence>
<feature type="region of interest" description="Disordered" evidence="4">
    <location>
        <begin position="1"/>
        <end position="227"/>
    </location>
</feature>
<evidence type="ECO:0000256" key="1">
    <source>
        <dbReference type="ARBA" id="ARBA00008060"/>
    </source>
</evidence>
<evidence type="ECO:0000313" key="5">
    <source>
        <dbReference type="EMBL" id="KZF22570.1"/>
    </source>
</evidence>
<feature type="compositionally biased region" description="Basic and acidic residues" evidence="4">
    <location>
        <begin position="214"/>
        <end position="226"/>
    </location>
</feature>
<evidence type="ECO:0000256" key="2">
    <source>
        <dbReference type="ARBA" id="ARBA00022763"/>
    </source>
</evidence>
<name>A0A165GT98_XYLHT</name>
<sequence>MPPKTRRQTRRGASTKARGRGRGRAIATEDTEKAEDIDASALSVVPEAAEHSANAQTQDESTELPISNDAGEDLHPTPTTHPPNHASQNVTSSTTLNLAEQGCHDLDGSGNHNVPLMESSGETSVIAEQADTLKQPPKRNLAQMLGDEQDQTIFNDTHKDREEKEGHPAAGLPSTEEQEKAENIIMSEEKTPDEARQHQPRHEHQHNEAQSNNGEKDDSRAAKLEEEISSLRATLEDVRRQQAEVLASLKPPHTPSSAQDTIKQHISLLHQYNDMRDIGTGLLGLIAENRGVRVRDVFEEFGLAEDD</sequence>
<organism evidence="5 6">
    <name type="scientific">Xylona heveae (strain CBS 132557 / TC161)</name>
    <dbReference type="NCBI Taxonomy" id="1328760"/>
    <lineage>
        <taxon>Eukaryota</taxon>
        <taxon>Fungi</taxon>
        <taxon>Dikarya</taxon>
        <taxon>Ascomycota</taxon>
        <taxon>Pezizomycotina</taxon>
        <taxon>Xylonomycetes</taxon>
        <taxon>Xylonales</taxon>
        <taxon>Xylonaceae</taxon>
        <taxon>Xylona</taxon>
    </lineage>
</organism>
<feature type="compositionally biased region" description="Polar residues" evidence="4">
    <location>
        <begin position="86"/>
        <end position="98"/>
    </location>
</feature>
<keyword evidence="6" id="KW-1185">Reference proteome</keyword>
<dbReference type="Gene3D" id="1.20.5.170">
    <property type="match status" value="1"/>
</dbReference>
<feature type="compositionally biased region" description="Basic residues" evidence="4">
    <location>
        <begin position="1"/>
        <end position="10"/>
    </location>
</feature>
<feature type="compositionally biased region" description="Low complexity" evidence="4">
    <location>
        <begin position="76"/>
        <end position="85"/>
    </location>
</feature>
<dbReference type="AlphaFoldDB" id="A0A165GT98"/>
<dbReference type="RefSeq" id="XP_018188125.1">
    <property type="nucleotide sequence ID" value="XM_018336032.1"/>
</dbReference>
<feature type="compositionally biased region" description="Basic and acidic residues" evidence="4">
    <location>
        <begin position="156"/>
        <end position="167"/>
    </location>
</feature>
<dbReference type="EMBL" id="KV407458">
    <property type="protein sequence ID" value="KZF22570.1"/>
    <property type="molecule type" value="Genomic_DNA"/>
</dbReference>
<protein>
    <submittedName>
        <fullName evidence="5">Swi5-domain-containing protein</fullName>
    </submittedName>
</protein>
<dbReference type="Pfam" id="PF07061">
    <property type="entry name" value="Swi5"/>
    <property type="match status" value="1"/>
</dbReference>
<proteinExistence type="inferred from homology"/>
<keyword evidence="3" id="KW-0234">DNA repair</keyword>
<dbReference type="OrthoDB" id="255837at2759"/>
<keyword evidence="2" id="KW-0227">DNA damage</keyword>
<dbReference type="STRING" id="1328760.A0A165GT98"/>
<evidence type="ECO:0000256" key="4">
    <source>
        <dbReference type="SAM" id="MobiDB-lite"/>
    </source>
</evidence>
<reference evidence="5 6" key="1">
    <citation type="journal article" date="2016" name="Fungal Biol.">
        <title>The genome of Xylona heveae provides a window into fungal endophytism.</title>
        <authorList>
            <person name="Gazis R."/>
            <person name="Kuo A."/>
            <person name="Riley R."/>
            <person name="LaButti K."/>
            <person name="Lipzen A."/>
            <person name="Lin J."/>
            <person name="Amirebrahimi M."/>
            <person name="Hesse C.N."/>
            <person name="Spatafora J.W."/>
            <person name="Henrissat B."/>
            <person name="Hainaut M."/>
            <person name="Grigoriev I.V."/>
            <person name="Hibbett D.S."/>
        </authorList>
    </citation>
    <scope>NUCLEOTIDE SEQUENCE [LARGE SCALE GENOMIC DNA]</scope>
    <source>
        <strain evidence="5 6">TC161</strain>
    </source>
</reference>